<dbReference type="FunFam" id="3.40.190.10:FF:000064">
    <property type="entry name" value="Prephenate dehydratase"/>
    <property type="match status" value="1"/>
</dbReference>
<dbReference type="AlphaFoldDB" id="I0USB6"/>
<evidence type="ECO:0000256" key="5">
    <source>
        <dbReference type="ARBA" id="ARBA00023141"/>
    </source>
</evidence>
<proteinExistence type="predicted"/>
<comment type="caution">
    <text evidence="13">The sequence shown here is derived from an EMBL/GenBank/DDBJ whole genome shotgun (WGS) entry which is preliminary data.</text>
</comment>
<evidence type="ECO:0000256" key="10">
    <source>
        <dbReference type="SAM" id="MobiDB-lite"/>
    </source>
</evidence>
<keyword evidence="14" id="KW-1185">Reference proteome</keyword>
<dbReference type="InterPro" id="IPR045865">
    <property type="entry name" value="ACT-like_dom_sf"/>
</dbReference>
<dbReference type="PATRIC" id="fig|1125724.3.peg.1453"/>
<dbReference type="GO" id="GO:0005737">
    <property type="term" value="C:cytoplasm"/>
    <property type="evidence" value="ECO:0007669"/>
    <property type="project" value="TreeGrafter"/>
</dbReference>
<dbReference type="SUPFAM" id="SSF53850">
    <property type="entry name" value="Periplasmic binding protein-like II"/>
    <property type="match status" value="1"/>
</dbReference>
<evidence type="ECO:0000256" key="6">
    <source>
        <dbReference type="ARBA" id="ARBA00023222"/>
    </source>
</evidence>
<feature type="region of interest" description="Disordered" evidence="10">
    <location>
        <begin position="242"/>
        <end position="263"/>
    </location>
</feature>
<evidence type="ECO:0000256" key="1">
    <source>
        <dbReference type="ARBA" id="ARBA00004741"/>
    </source>
</evidence>
<evidence type="ECO:0000256" key="9">
    <source>
        <dbReference type="RuleBase" id="RU361254"/>
    </source>
</evidence>
<evidence type="ECO:0000256" key="2">
    <source>
        <dbReference type="ARBA" id="ARBA00013147"/>
    </source>
</evidence>
<dbReference type="InterPro" id="IPR002912">
    <property type="entry name" value="ACT_dom"/>
</dbReference>
<evidence type="ECO:0000256" key="3">
    <source>
        <dbReference type="ARBA" id="ARBA00021872"/>
    </source>
</evidence>
<keyword evidence="4 9" id="KW-0028">Amino-acid biosynthesis</keyword>
<dbReference type="EC" id="4.2.1.51" evidence="2 9"/>
<dbReference type="PROSITE" id="PS51671">
    <property type="entry name" value="ACT"/>
    <property type="match status" value="1"/>
</dbReference>
<dbReference type="CDD" id="cd13632">
    <property type="entry name" value="PBP2_Aa-PDT_like"/>
    <property type="match status" value="1"/>
</dbReference>
<dbReference type="InterPro" id="IPR018528">
    <property type="entry name" value="Preph_deHydtase_CS"/>
</dbReference>
<dbReference type="PANTHER" id="PTHR21022">
    <property type="entry name" value="PREPHENATE DEHYDRATASE P PROTEIN"/>
    <property type="match status" value="1"/>
</dbReference>
<evidence type="ECO:0000256" key="4">
    <source>
        <dbReference type="ARBA" id="ARBA00022605"/>
    </source>
</evidence>
<organism evidence="13 14">
    <name type="scientific">Rothia aeria F0474</name>
    <dbReference type="NCBI Taxonomy" id="1125724"/>
    <lineage>
        <taxon>Bacteria</taxon>
        <taxon>Bacillati</taxon>
        <taxon>Actinomycetota</taxon>
        <taxon>Actinomycetes</taxon>
        <taxon>Micrococcales</taxon>
        <taxon>Micrococcaceae</taxon>
        <taxon>Rothia</taxon>
    </lineage>
</organism>
<evidence type="ECO:0000259" key="12">
    <source>
        <dbReference type="PROSITE" id="PS51671"/>
    </source>
</evidence>
<evidence type="ECO:0000259" key="11">
    <source>
        <dbReference type="PROSITE" id="PS51171"/>
    </source>
</evidence>
<dbReference type="Proteomes" id="UP000004863">
    <property type="component" value="Unassembled WGS sequence"/>
</dbReference>
<dbReference type="NCBIfam" id="NF008865">
    <property type="entry name" value="PRK11898.1"/>
    <property type="match status" value="1"/>
</dbReference>
<dbReference type="Gene3D" id="3.40.190.10">
    <property type="entry name" value="Periplasmic binding protein-like II"/>
    <property type="match status" value="2"/>
</dbReference>
<dbReference type="EMBL" id="AJJQ01000036">
    <property type="protein sequence ID" value="EID50769.1"/>
    <property type="molecule type" value="Genomic_DNA"/>
</dbReference>
<keyword evidence="6 9" id="KW-0584">Phenylalanine biosynthesis</keyword>
<accession>I0USB6</accession>
<dbReference type="GO" id="GO:0009094">
    <property type="term" value="P:L-phenylalanine biosynthetic process"/>
    <property type="evidence" value="ECO:0007669"/>
    <property type="project" value="UniProtKB-UniPathway"/>
</dbReference>
<dbReference type="SUPFAM" id="SSF55021">
    <property type="entry name" value="ACT-like"/>
    <property type="match status" value="1"/>
</dbReference>
<dbReference type="PROSITE" id="PS00858">
    <property type="entry name" value="PREPHENATE_DEHYDR_2"/>
    <property type="match status" value="1"/>
</dbReference>
<evidence type="ECO:0000256" key="8">
    <source>
        <dbReference type="ARBA" id="ARBA00047848"/>
    </source>
</evidence>
<comment type="pathway">
    <text evidence="1 9">Amino-acid biosynthesis; L-phenylalanine biosynthesis; phenylpyruvate from prephenate: step 1/1.</text>
</comment>
<evidence type="ECO:0000313" key="13">
    <source>
        <dbReference type="EMBL" id="EID50769.1"/>
    </source>
</evidence>
<keyword evidence="7 9" id="KW-0456">Lyase</keyword>
<feature type="domain" description="ACT" evidence="12">
    <location>
        <begin position="257"/>
        <end position="334"/>
    </location>
</feature>
<gene>
    <name evidence="9" type="primary">pheA</name>
    <name evidence="13" type="ORF">HMPREF1324_0178</name>
</gene>
<dbReference type="GO" id="GO:0004664">
    <property type="term" value="F:prephenate dehydratase activity"/>
    <property type="evidence" value="ECO:0007669"/>
    <property type="project" value="UniProtKB-UniRule"/>
</dbReference>
<reference evidence="13" key="1">
    <citation type="submission" date="2012-03" db="EMBL/GenBank/DDBJ databases">
        <authorList>
            <person name="Durkin A.S."/>
            <person name="McCorrison J."/>
            <person name="Torralba M."/>
            <person name="Gillis M."/>
            <person name="Methe B."/>
            <person name="Sutton G."/>
            <person name="Nelson K.E."/>
        </authorList>
    </citation>
    <scope>NUCLEOTIDE SEQUENCE [LARGE SCALE GENOMIC DNA]</scope>
    <source>
        <strain evidence="13">F0474</strain>
    </source>
</reference>
<protein>
    <recommendedName>
        <fullName evidence="3 9">Prephenate dehydratase</fullName>
        <shortName evidence="9">PDT</shortName>
        <ecNumber evidence="2 9">4.2.1.51</ecNumber>
    </recommendedName>
</protein>
<dbReference type="CDD" id="cd04905">
    <property type="entry name" value="ACT_CM-PDT"/>
    <property type="match status" value="1"/>
</dbReference>
<dbReference type="PANTHER" id="PTHR21022:SF19">
    <property type="entry name" value="PREPHENATE DEHYDRATASE-RELATED"/>
    <property type="match status" value="1"/>
</dbReference>
<dbReference type="Pfam" id="PF00800">
    <property type="entry name" value="PDT"/>
    <property type="match status" value="1"/>
</dbReference>
<name>I0USB6_9MICC</name>
<evidence type="ECO:0000313" key="14">
    <source>
        <dbReference type="Proteomes" id="UP000004863"/>
    </source>
</evidence>
<dbReference type="InterPro" id="IPR001086">
    <property type="entry name" value="Preph_deHydtase"/>
</dbReference>
<dbReference type="UniPathway" id="UPA00121">
    <property type="reaction ID" value="UER00345"/>
</dbReference>
<dbReference type="Gene3D" id="3.30.70.260">
    <property type="match status" value="1"/>
</dbReference>
<dbReference type="PROSITE" id="PS51171">
    <property type="entry name" value="PREPHENATE_DEHYDR_3"/>
    <property type="match status" value="1"/>
</dbReference>
<keyword evidence="5 9" id="KW-0057">Aromatic amino acid biosynthesis</keyword>
<evidence type="ECO:0000256" key="7">
    <source>
        <dbReference type="ARBA" id="ARBA00023239"/>
    </source>
</evidence>
<comment type="catalytic activity">
    <reaction evidence="8 9">
        <text>prephenate + H(+) = 3-phenylpyruvate + CO2 + H2O</text>
        <dbReference type="Rhea" id="RHEA:21648"/>
        <dbReference type="ChEBI" id="CHEBI:15377"/>
        <dbReference type="ChEBI" id="CHEBI:15378"/>
        <dbReference type="ChEBI" id="CHEBI:16526"/>
        <dbReference type="ChEBI" id="CHEBI:18005"/>
        <dbReference type="ChEBI" id="CHEBI:29934"/>
        <dbReference type="EC" id="4.2.1.51"/>
    </reaction>
</comment>
<sequence length="373" mass="39998">MEVSPRATPALTKRLPQGRWWGWGRTESGVSRIPKSPASPVRAAAPRAKIEPMRYTYLGPSGTFTESALLSVPGAVGAERIPATSVPNALERLRSGDADAAMVPIENSVEGGVSATLDAIAASEGMRIIREVLVPIRFVLVAARSLALEDIKTVSTHSHAWAQVRQWADATIPTAEYLPGSSTAAAAVGLLDPSCAYDAAICSPALLATHPDLHVLAEDIGDNKNAVTRFVLISSTADIPEPTGADKTTLTIPLPENREGTPENRSGALLELLEQFASRGVNLSRIESRPTGRQMGSYMFSVDADGHIYEARMRDALRGLHRIAPGIKYLGSYPRADRQPTVAPRIHSENSFDAAHAWLESLFPGGRPAHLKR</sequence>
<feature type="domain" description="Prephenate dehydratase" evidence="11">
    <location>
        <begin position="54"/>
        <end position="235"/>
    </location>
</feature>